<dbReference type="EMBL" id="JANPWB010000014">
    <property type="protein sequence ID" value="KAJ1098429.1"/>
    <property type="molecule type" value="Genomic_DNA"/>
</dbReference>
<reference evidence="2" key="1">
    <citation type="journal article" date="2022" name="bioRxiv">
        <title>Sequencing and chromosome-scale assembly of the giantPleurodeles waltlgenome.</title>
        <authorList>
            <person name="Brown T."/>
            <person name="Elewa A."/>
            <person name="Iarovenko S."/>
            <person name="Subramanian E."/>
            <person name="Araus A.J."/>
            <person name="Petzold A."/>
            <person name="Susuki M."/>
            <person name="Suzuki K.-i.T."/>
            <person name="Hayashi T."/>
            <person name="Toyoda A."/>
            <person name="Oliveira C."/>
            <person name="Osipova E."/>
            <person name="Leigh N.D."/>
            <person name="Simon A."/>
            <person name="Yun M.H."/>
        </authorList>
    </citation>
    <scope>NUCLEOTIDE SEQUENCE</scope>
    <source>
        <strain evidence="2">20211129_DDA</strain>
        <tissue evidence="2">Liver</tissue>
    </source>
</reference>
<proteinExistence type="predicted"/>
<evidence type="ECO:0000313" key="2">
    <source>
        <dbReference type="EMBL" id="KAJ1098429.1"/>
    </source>
</evidence>
<name>A0AAV7M5N9_PLEWA</name>
<evidence type="ECO:0000313" key="3">
    <source>
        <dbReference type="Proteomes" id="UP001066276"/>
    </source>
</evidence>
<gene>
    <name evidence="2" type="ORF">NDU88_003540</name>
</gene>
<dbReference type="AlphaFoldDB" id="A0AAV7M5N9"/>
<dbReference type="Proteomes" id="UP001066276">
    <property type="component" value="Chromosome 10"/>
</dbReference>
<evidence type="ECO:0000256" key="1">
    <source>
        <dbReference type="SAM" id="MobiDB-lite"/>
    </source>
</evidence>
<comment type="caution">
    <text evidence="2">The sequence shown here is derived from an EMBL/GenBank/DDBJ whole genome shotgun (WGS) entry which is preliminary data.</text>
</comment>
<protein>
    <submittedName>
        <fullName evidence="2">Uncharacterized protein</fullName>
    </submittedName>
</protein>
<sequence>MCPRCLRACGWPAAHRVHGSASGPLLQHGPIGLAQTPVCHTHGASSPYSAKSYRAPGAPAPGHCLTSAPASPLRATLSPRRQPCHVQPTSWCGPLLEPRTSAARILPPTPMGSHAAPELRMSLRVLAPCTASRSAAGSLAAPAELDRGAGPDHLTGPPNCRAAKPPAVRWIPPVGPLYAPQAPGPFLPRVLGPPGRQRRPGRRSSGLHVRSRCHLGHAPNYPCLMEEYVDKRAGPPRN</sequence>
<keyword evidence="3" id="KW-1185">Reference proteome</keyword>
<organism evidence="2 3">
    <name type="scientific">Pleurodeles waltl</name>
    <name type="common">Iberian ribbed newt</name>
    <dbReference type="NCBI Taxonomy" id="8319"/>
    <lineage>
        <taxon>Eukaryota</taxon>
        <taxon>Metazoa</taxon>
        <taxon>Chordata</taxon>
        <taxon>Craniata</taxon>
        <taxon>Vertebrata</taxon>
        <taxon>Euteleostomi</taxon>
        <taxon>Amphibia</taxon>
        <taxon>Batrachia</taxon>
        <taxon>Caudata</taxon>
        <taxon>Salamandroidea</taxon>
        <taxon>Salamandridae</taxon>
        <taxon>Pleurodelinae</taxon>
        <taxon>Pleurodeles</taxon>
    </lineage>
</organism>
<feature type="region of interest" description="Disordered" evidence="1">
    <location>
        <begin position="188"/>
        <end position="208"/>
    </location>
</feature>
<accession>A0AAV7M5N9</accession>